<evidence type="ECO:0000256" key="5">
    <source>
        <dbReference type="HAMAP-Rule" id="MF_03150"/>
    </source>
</evidence>
<dbReference type="InterPro" id="IPR036928">
    <property type="entry name" value="AS_sf"/>
</dbReference>
<dbReference type="EC" id="6.3.5.7" evidence="5"/>
<dbReference type="GO" id="GO:0016740">
    <property type="term" value="F:transferase activity"/>
    <property type="evidence" value="ECO:0007669"/>
    <property type="project" value="UniProtKB-KW"/>
</dbReference>
<evidence type="ECO:0000256" key="2">
    <source>
        <dbReference type="ARBA" id="ARBA00022741"/>
    </source>
</evidence>
<dbReference type="GO" id="GO:0005524">
    <property type="term" value="F:ATP binding"/>
    <property type="evidence" value="ECO:0007669"/>
    <property type="project" value="UniProtKB-KW"/>
</dbReference>
<sequence>MDEFGMGSHSLNSFFGPVVNGSSLTPALSAGGSSGGSAVAVQMGQVFAALGTDTGGSVRLPAAYTGQCGFKPSYGRVSRWGVIPYANSLDTVGFLGQSVADVYKVFGKANRADDRDPSCISSGTRNRSARSWRRKRARNPMAGAKWDLSEVKIGVPVEYNIEELDPAVRTAWKKVLEVLKEQGCRIVPVSLPMTKHALSAYYVIAAAEAMSNLAKYDGVRYGSRTGPSDNAGDVLYSETRGQGFGNEARRRILLGSYTLSSEAIDNYFLKAQKVRRLVQRDFDRVFKLPNPLRDDQQFDISDLDESIAMDNKLGPSQVDYIVCPTAPTLPPKIQDVLKQTPIHSYMNDVFTVPASLAGLPAISIPVPTDIKYEGSDLHMPAGIQLIGQHLDDNSLCHFASDVEGLIKQAVSLVGPGNRHFHQGLKVARESDDTPGDRPRSVVRYHGAPSPLVRYRTVPRPIVPLFSPVATRQEVGDLFGSKPAIAMIASLDPEEVDSLFASTLNQWEQEKRS</sequence>
<evidence type="ECO:0000256" key="1">
    <source>
        <dbReference type="ARBA" id="ARBA00022598"/>
    </source>
</evidence>
<evidence type="ECO:0000256" key="3">
    <source>
        <dbReference type="ARBA" id="ARBA00022840"/>
    </source>
</evidence>
<evidence type="ECO:0000313" key="8">
    <source>
        <dbReference type="EMBL" id="RDW62229.1"/>
    </source>
</evidence>
<dbReference type="GO" id="GO:0070681">
    <property type="term" value="P:glutaminyl-tRNAGln biosynthesis via transamidation"/>
    <property type="evidence" value="ECO:0007669"/>
    <property type="project" value="UniProtKB-UniRule"/>
</dbReference>
<keyword evidence="8" id="KW-0808">Transferase</keyword>
<dbReference type="PANTHER" id="PTHR11895:SF7">
    <property type="entry name" value="GLUTAMYL-TRNA(GLN) AMIDOTRANSFERASE SUBUNIT A, MITOCHONDRIAL"/>
    <property type="match status" value="1"/>
</dbReference>
<dbReference type="GO" id="GO:0005739">
    <property type="term" value="C:mitochondrion"/>
    <property type="evidence" value="ECO:0007669"/>
    <property type="project" value="UniProtKB-SubCell"/>
</dbReference>
<feature type="active site" description="Acyl-ester intermediate" evidence="5">
    <location>
        <position position="57"/>
    </location>
</feature>
<comment type="subunit">
    <text evidence="5">Subunit of the heterotrimeric GatCAB amidotransferase (AdT) complex, composed of A, B and C subunits.</text>
</comment>
<dbReference type="PANTHER" id="PTHR11895">
    <property type="entry name" value="TRANSAMIDASE"/>
    <property type="match status" value="1"/>
</dbReference>
<dbReference type="Pfam" id="PF01425">
    <property type="entry name" value="Amidase"/>
    <property type="match status" value="1"/>
</dbReference>
<dbReference type="STRING" id="1849047.A0A3D8QKC1"/>
<dbReference type="GO" id="GO:0032543">
    <property type="term" value="P:mitochondrial translation"/>
    <property type="evidence" value="ECO:0007669"/>
    <property type="project" value="UniProtKB-UniRule"/>
</dbReference>
<comment type="caution">
    <text evidence="8">The sequence shown here is derived from an EMBL/GenBank/DDBJ whole genome shotgun (WGS) entry which is preliminary data.</text>
</comment>
<dbReference type="EMBL" id="PDLM01000014">
    <property type="protein sequence ID" value="RDW62229.1"/>
    <property type="molecule type" value="Genomic_DNA"/>
</dbReference>
<feature type="domain" description="Amidase" evidence="7">
    <location>
        <begin position="1"/>
        <end position="396"/>
    </location>
</feature>
<feature type="active site" description="Charge relay system" evidence="5">
    <location>
        <position position="33"/>
    </location>
</feature>
<organism evidence="8 9">
    <name type="scientific">Coleophoma cylindrospora</name>
    <dbReference type="NCBI Taxonomy" id="1849047"/>
    <lineage>
        <taxon>Eukaryota</taxon>
        <taxon>Fungi</taxon>
        <taxon>Dikarya</taxon>
        <taxon>Ascomycota</taxon>
        <taxon>Pezizomycotina</taxon>
        <taxon>Leotiomycetes</taxon>
        <taxon>Helotiales</taxon>
        <taxon>Dermateaceae</taxon>
        <taxon>Coleophoma</taxon>
    </lineage>
</organism>
<dbReference type="Gene3D" id="3.90.1300.10">
    <property type="entry name" value="Amidase signature (AS) domain"/>
    <property type="match status" value="1"/>
</dbReference>
<evidence type="ECO:0000259" key="7">
    <source>
        <dbReference type="Pfam" id="PF01425"/>
    </source>
</evidence>
<comment type="caution">
    <text evidence="5">Lacks conserved residue(s) required for the propagation of feature annotation.</text>
</comment>
<dbReference type="InterPro" id="IPR023631">
    <property type="entry name" value="Amidase_dom"/>
</dbReference>
<dbReference type="Proteomes" id="UP000256645">
    <property type="component" value="Unassembled WGS sequence"/>
</dbReference>
<dbReference type="InterPro" id="IPR004412">
    <property type="entry name" value="GatA"/>
</dbReference>
<keyword evidence="1 5" id="KW-0436">Ligase</keyword>
<dbReference type="AlphaFoldDB" id="A0A3D8QKC1"/>
<dbReference type="GO" id="GO:0050567">
    <property type="term" value="F:glutaminyl-tRNA synthase (glutamine-hydrolyzing) activity"/>
    <property type="evidence" value="ECO:0007669"/>
    <property type="project" value="UniProtKB-UniRule"/>
</dbReference>
<dbReference type="SUPFAM" id="SSF75304">
    <property type="entry name" value="Amidase signature (AS) enzymes"/>
    <property type="match status" value="1"/>
</dbReference>
<feature type="compositionally biased region" description="Basic residues" evidence="6">
    <location>
        <begin position="127"/>
        <end position="136"/>
    </location>
</feature>
<evidence type="ECO:0000256" key="6">
    <source>
        <dbReference type="SAM" id="MobiDB-lite"/>
    </source>
</evidence>
<comment type="function">
    <text evidence="5">Allows the formation of correctly charged Gln-tRNA(Gln) through the transamidation of misacylated Glu-tRNA(Gln) in the mitochondria. The reaction takes place in the presence of glutamine and ATP through an activated gamma-phospho-Glu-tRNA(Gln).</text>
</comment>
<comment type="catalytic activity">
    <reaction evidence="5">
        <text>L-glutamyl-tRNA(Gln) + L-glutamine + ATP + H2O = L-glutaminyl-tRNA(Gln) + L-glutamate + ADP + phosphate + H(+)</text>
        <dbReference type="Rhea" id="RHEA:17521"/>
        <dbReference type="Rhea" id="RHEA-COMP:9681"/>
        <dbReference type="Rhea" id="RHEA-COMP:9684"/>
        <dbReference type="ChEBI" id="CHEBI:15377"/>
        <dbReference type="ChEBI" id="CHEBI:15378"/>
        <dbReference type="ChEBI" id="CHEBI:29985"/>
        <dbReference type="ChEBI" id="CHEBI:30616"/>
        <dbReference type="ChEBI" id="CHEBI:43474"/>
        <dbReference type="ChEBI" id="CHEBI:58359"/>
        <dbReference type="ChEBI" id="CHEBI:78520"/>
        <dbReference type="ChEBI" id="CHEBI:78521"/>
        <dbReference type="ChEBI" id="CHEBI:456216"/>
        <dbReference type="EC" id="6.3.5.7"/>
    </reaction>
</comment>
<reference evidence="8 9" key="1">
    <citation type="journal article" date="2018" name="IMA Fungus">
        <title>IMA Genome-F 9: Draft genome sequence of Annulohypoxylon stygium, Aspergillus mulundensis, Berkeleyomyces basicola (syn. Thielaviopsis basicola), Ceratocystis smalleyi, two Cercospora beticola strains, Coleophoma cylindrospora, Fusarium fracticaudum, Phialophora cf. hyalina, and Morchella septimelata.</title>
        <authorList>
            <person name="Wingfield B.D."/>
            <person name="Bills G.F."/>
            <person name="Dong Y."/>
            <person name="Huang W."/>
            <person name="Nel W.J."/>
            <person name="Swalarsk-Parry B.S."/>
            <person name="Vaghefi N."/>
            <person name="Wilken P.M."/>
            <person name="An Z."/>
            <person name="de Beer Z.W."/>
            <person name="De Vos L."/>
            <person name="Chen L."/>
            <person name="Duong T.A."/>
            <person name="Gao Y."/>
            <person name="Hammerbacher A."/>
            <person name="Kikkert J.R."/>
            <person name="Li Y."/>
            <person name="Li H."/>
            <person name="Li K."/>
            <person name="Li Q."/>
            <person name="Liu X."/>
            <person name="Ma X."/>
            <person name="Naidoo K."/>
            <person name="Pethybridge S.J."/>
            <person name="Sun J."/>
            <person name="Steenkamp E.T."/>
            <person name="van der Nest M.A."/>
            <person name="van Wyk S."/>
            <person name="Wingfield M.J."/>
            <person name="Xiong C."/>
            <person name="Yue Q."/>
            <person name="Zhang X."/>
        </authorList>
    </citation>
    <scope>NUCLEOTIDE SEQUENCE [LARGE SCALE GENOMIC DNA]</scope>
    <source>
        <strain evidence="8 9">BP6252</strain>
    </source>
</reference>
<comment type="subcellular location">
    <subcellularLocation>
        <location evidence="5">Mitochondrion</location>
    </subcellularLocation>
</comment>
<keyword evidence="5" id="KW-0496">Mitochondrion</keyword>
<comment type="similarity">
    <text evidence="5">Belongs to the amidase family. GatA subfamily.</text>
</comment>
<keyword evidence="9" id="KW-1185">Reference proteome</keyword>
<feature type="region of interest" description="Disordered" evidence="6">
    <location>
        <begin position="116"/>
        <end position="136"/>
    </location>
</feature>
<protein>
    <recommendedName>
        <fullName evidence="5">Glutamyl-tRNA(Gln) amidotransferase subunit A, mitochondrial</fullName>
        <shortName evidence="5">Glu-AdT subunit A</shortName>
        <ecNumber evidence="5">6.3.5.7</ecNumber>
    </recommendedName>
</protein>
<keyword evidence="3 5" id="KW-0067">ATP-binding</keyword>
<evidence type="ECO:0000256" key="4">
    <source>
        <dbReference type="ARBA" id="ARBA00022917"/>
    </source>
</evidence>
<evidence type="ECO:0000313" key="9">
    <source>
        <dbReference type="Proteomes" id="UP000256645"/>
    </source>
</evidence>
<keyword evidence="4 5" id="KW-0648">Protein biosynthesis</keyword>
<dbReference type="GO" id="GO:0030956">
    <property type="term" value="C:glutamyl-tRNA(Gln) amidotransferase complex"/>
    <property type="evidence" value="ECO:0007669"/>
    <property type="project" value="UniProtKB-UniRule"/>
</dbReference>
<dbReference type="HAMAP" id="MF_00120">
    <property type="entry name" value="GatA"/>
    <property type="match status" value="1"/>
</dbReference>
<proteinExistence type="inferred from homology"/>
<dbReference type="OrthoDB" id="421993at2759"/>
<gene>
    <name evidence="8" type="ORF">BP6252_11662</name>
</gene>
<name>A0A3D8QKC1_9HELO</name>
<dbReference type="InterPro" id="IPR000120">
    <property type="entry name" value="Amidase"/>
</dbReference>
<accession>A0A3D8QKC1</accession>
<keyword evidence="2 5" id="KW-0547">Nucleotide-binding</keyword>